<dbReference type="Gene3D" id="2.60.120.260">
    <property type="entry name" value="Galactose-binding domain-like"/>
    <property type="match status" value="1"/>
</dbReference>
<evidence type="ECO:0000256" key="1">
    <source>
        <dbReference type="ARBA" id="ARBA00022729"/>
    </source>
</evidence>
<evidence type="ECO:0000313" key="5">
    <source>
        <dbReference type="EMBL" id="RAW18173.1"/>
    </source>
</evidence>
<comment type="caution">
    <text evidence="5">The sequence shown here is derived from an EMBL/GenBank/DDBJ whole genome shotgun (WGS) entry which is preliminary data.</text>
</comment>
<evidence type="ECO:0000259" key="3">
    <source>
        <dbReference type="Pfam" id="PF02638"/>
    </source>
</evidence>
<organism evidence="5 6">
    <name type="scientific">Phytoactinopolyspora halophila</name>
    <dbReference type="NCBI Taxonomy" id="1981511"/>
    <lineage>
        <taxon>Bacteria</taxon>
        <taxon>Bacillati</taxon>
        <taxon>Actinomycetota</taxon>
        <taxon>Actinomycetes</taxon>
        <taxon>Jiangellales</taxon>
        <taxon>Jiangellaceae</taxon>
        <taxon>Phytoactinopolyspora</taxon>
    </lineage>
</organism>
<gene>
    <name evidence="5" type="ORF">DPM12_03570</name>
</gene>
<dbReference type="InterPro" id="IPR052177">
    <property type="entry name" value="Divisome_Glycosyl_Hydrolase"/>
</dbReference>
<keyword evidence="6" id="KW-1185">Reference proteome</keyword>
<dbReference type="EMBL" id="QMIG01000002">
    <property type="protein sequence ID" value="RAW18173.1"/>
    <property type="molecule type" value="Genomic_DNA"/>
</dbReference>
<dbReference type="Proteomes" id="UP000250462">
    <property type="component" value="Unassembled WGS sequence"/>
</dbReference>
<feature type="domain" description="Glycosyl hydrolase-like 10" evidence="3">
    <location>
        <begin position="1"/>
        <end position="307"/>
    </location>
</feature>
<evidence type="ECO:0000313" key="6">
    <source>
        <dbReference type="Proteomes" id="UP000250462"/>
    </source>
</evidence>
<sequence length="608" mass="66729">MWISSVYNIDWPSDSGLSASAQQDEFRSWLDLAEANNMNAVVVQVRPTADAFWPSSYEPWSQWLTGTQGQHPGYDPLEFMVEEAHERDIEFHAWFNPYRVATHTNRNALHSSHPVRQNPGWAFEYNGQLYYNPGIPDVREFVIDAMMDAVTSYDVDGVHFDDYFYPYPSSGESIPDQATYDQYGSGFSNIHDWRRDNVNQLVEGMGDAISSAKPHVKFGISPFGIWRNSSTDPAGSDTNGLQSYDAIYADSRRWVQEGWVDYINPQIYWEIGHSAADYSTLVPWWSDVVSGTDVHLYVGQAAYKIGDGGAWNDSGELSDHLYLNRDHPEVQGDVYFSAKDVRSDPLGAIGRLTGDHYGHPAIIPPMPHLGGSTPSSPVISHARHTGSSVSLTIQGNASSYAIYRFDATGSNDPCDFEDATHLVGTARGDGSVATFTDSSAGDGTYTYYATALSRNHLESSPSDPVEVEPGSGSWSTTIDATTPGGFTASDNWGTSSWSSERYGDEYRFAEPESVSDAAWFSADVPATGNYRVEVWYPSNADYNSATPYVIATTNGNEVVEVDQRSNGGQWVDLGTFTLSGGDGNVVGVSRWTATSGLVIADAVRLTLQ</sequence>
<dbReference type="InterPro" id="IPR033803">
    <property type="entry name" value="CBD-like_Golvesin-Xly"/>
</dbReference>
<name>A0A329R1B9_9ACTN</name>
<dbReference type="SUPFAM" id="SSF51445">
    <property type="entry name" value="(Trans)glycosidases"/>
    <property type="match status" value="1"/>
</dbReference>
<dbReference type="Pfam" id="PF02638">
    <property type="entry name" value="GHL10"/>
    <property type="match status" value="1"/>
</dbReference>
<keyword evidence="1" id="KW-0732">Signal</keyword>
<proteinExistence type="predicted"/>
<dbReference type="OrthoDB" id="9773203at2"/>
<feature type="domain" description="Golvesin/Xly CBD-like" evidence="4">
    <location>
        <begin position="477"/>
        <end position="606"/>
    </location>
</feature>
<feature type="region of interest" description="Disordered" evidence="2">
    <location>
        <begin position="457"/>
        <end position="480"/>
    </location>
</feature>
<dbReference type="PANTHER" id="PTHR43405">
    <property type="entry name" value="GLYCOSYL HYDROLASE DIGH"/>
    <property type="match status" value="1"/>
</dbReference>
<dbReference type="Gene3D" id="3.20.20.80">
    <property type="entry name" value="Glycosidases"/>
    <property type="match status" value="1"/>
</dbReference>
<dbReference type="CDD" id="cd14488">
    <property type="entry name" value="CBM6-CBM35-CBM36_like_2"/>
    <property type="match status" value="1"/>
</dbReference>
<dbReference type="PANTHER" id="PTHR43405:SF1">
    <property type="entry name" value="GLYCOSYL HYDROLASE DIGH"/>
    <property type="match status" value="1"/>
</dbReference>
<evidence type="ECO:0000259" key="4">
    <source>
        <dbReference type="Pfam" id="PF25275"/>
    </source>
</evidence>
<dbReference type="AlphaFoldDB" id="A0A329R1B9"/>
<dbReference type="InterPro" id="IPR003790">
    <property type="entry name" value="GHL10"/>
</dbReference>
<dbReference type="Pfam" id="PF25275">
    <property type="entry name" value="Golvesin_C"/>
    <property type="match status" value="1"/>
</dbReference>
<reference evidence="5 6" key="1">
    <citation type="submission" date="2018-06" db="EMBL/GenBank/DDBJ databases">
        <title>Phytoactinopolyspora halophila sp. nov., a novel halophilic actinomycete isolated from a saline soil in China.</title>
        <authorList>
            <person name="Tang S.-K."/>
        </authorList>
    </citation>
    <scope>NUCLEOTIDE SEQUENCE [LARGE SCALE GENOMIC DNA]</scope>
    <source>
        <strain evidence="5 6">YIM 96934</strain>
    </source>
</reference>
<accession>A0A329R1B9</accession>
<evidence type="ECO:0000256" key="2">
    <source>
        <dbReference type="SAM" id="MobiDB-lite"/>
    </source>
</evidence>
<dbReference type="InterPro" id="IPR017853">
    <property type="entry name" value="GH"/>
</dbReference>
<protein>
    <submittedName>
        <fullName evidence="5">Uncharacterized protein</fullName>
    </submittedName>
</protein>